<dbReference type="InterPro" id="IPR011009">
    <property type="entry name" value="Kinase-like_dom_sf"/>
</dbReference>
<name>A0ABV7Y603_9ACTN</name>
<evidence type="ECO:0000256" key="2">
    <source>
        <dbReference type="SAM" id="Phobius"/>
    </source>
</evidence>
<dbReference type="Proteomes" id="UP001595699">
    <property type="component" value="Unassembled WGS sequence"/>
</dbReference>
<keyword evidence="5" id="KW-1185">Reference proteome</keyword>
<dbReference type="RefSeq" id="WP_205120148.1">
    <property type="nucleotide sequence ID" value="NZ_JAFBCM010000001.1"/>
</dbReference>
<keyword evidence="2" id="KW-1133">Transmembrane helix</keyword>
<keyword evidence="4" id="KW-0418">Kinase</keyword>
<organism evidence="4 5">
    <name type="scientific">Tenggerimyces flavus</name>
    <dbReference type="NCBI Taxonomy" id="1708749"/>
    <lineage>
        <taxon>Bacteria</taxon>
        <taxon>Bacillati</taxon>
        <taxon>Actinomycetota</taxon>
        <taxon>Actinomycetes</taxon>
        <taxon>Propionibacteriales</taxon>
        <taxon>Nocardioidaceae</taxon>
        <taxon>Tenggerimyces</taxon>
    </lineage>
</organism>
<feature type="transmembrane region" description="Helical" evidence="2">
    <location>
        <begin position="647"/>
        <end position="665"/>
    </location>
</feature>
<keyword evidence="4" id="KW-0808">Transferase</keyword>
<gene>
    <name evidence="4" type="ORF">ACFOUW_04200</name>
</gene>
<dbReference type="GO" id="GO:0016301">
    <property type="term" value="F:kinase activity"/>
    <property type="evidence" value="ECO:0007669"/>
    <property type="project" value="UniProtKB-KW"/>
</dbReference>
<keyword evidence="2" id="KW-0812">Transmembrane</keyword>
<reference evidence="5" key="1">
    <citation type="journal article" date="2019" name="Int. J. Syst. Evol. Microbiol.">
        <title>The Global Catalogue of Microorganisms (GCM) 10K type strain sequencing project: providing services to taxonomists for standard genome sequencing and annotation.</title>
        <authorList>
            <consortium name="The Broad Institute Genomics Platform"/>
            <consortium name="The Broad Institute Genome Sequencing Center for Infectious Disease"/>
            <person name="Wu L."/>
            <person name="Ma J."/>
        </authorList>
    </citation>
    <scope>NUCLEOTIDE SEQUENCE [LARGE SCALE GENOMIC DNA]</scope>
    <source>
        <strain evidence="5">CGMCC 4.7241</strain>
    </source>
</reference>
<evidence type="ECO:0000256" key="1">
    <source>
        <dbReference type="ARBA" id="ARBA00009670"/>
    </source>
</evidence>
<dbReference type="CDD" id="cd05121">
    <property type="entry name" value="ABC1_ADCK3-like"/>
    <property type="match status" value="1"/>
</dbReference>
<dbReference type="PANTHER" id="PTHR10566">
    <property type="entry name" value="CHAPERONE-ACTIVITY OF BC1 COMPLEX CABC1 -RELATED"/>
    <property type="match status" value="1"/>
</dbReference>
<sequence length="671" mass="73719">MNQPPPFLDNPVFIVIIAVVTVTTFIVTMTLFSLAARRILGMQVGFLRSVIAGFIGLMVSNGLLQLPWRVEATSFTPAWIGVFTISLGFGLLVAMIFLVALEAAAASGLRIAPIQWLRALRRALGRGRRYSKITMIAFRHGLGPYLRGRRTAPSDGGRQGQVRLAQSLREALEEGGVTFVKLGQVLSTRRDMLPIEFVEELSRLQDQVPPAPWEQIEAVLTSELNARPSEVFAEISSTPLAAASVAQVHQARLKTGQDVVIKVQRPDIRKIVDRDLDIVIRLARTLEVRTSWGRSFGAIALAEGFAAALREELDFDIEARNIGAVSTATRDRGGDTGVVLPTVYEEMSTSRVLVLSRLEGTPLGALESVVEERELDRLELGRALLGAILKQVMLDGVFHADPHPGNVFLLADNRLGLLDFGSVGRLDGMIRTSLQHLLLSLERGDPAGMRDSLLEIVTRPEDIDEQRLERALGQFMARHLGAGSTPDLAMFSDLFRLIAFYELSIPPEVAAVFRALATLEGTLAQLSPGFNIVSEARAFATSQLTSQLTGTSLRETATAELMSLLPMLRRLPRRIDRISSALEQGRFSVNVRLFSDERDRRYASGLLHQLVLTFLAAAAGFMAVYLLGSDEGPPFVADVSLYQLFGYNILLIGCVLALRVLYLTFRAPRRE</sequence>
<evidence type="ECO:0000259" key="3">
    <source>
        <dbReference type="Pfam" id="PF03109"/>
    </source>
</evidence>
<proteinExistence type="inferred from homology"/>
<protein>
    <submittedName>
        <fullName evidence="4">ABC1 kinase family protein</fullName>
    </submittedName>
</protein>
<feature type="transmembrane region" description="Helical" evidence="2">
    <location>
        <begin position="12"/>
        <end position="34"/>
    </location>
</feature>
<feature type="transmembrane region" description="Helical" evidence="2">
    <location>
        <begin position="78"/>
        <end position="101"/>
    </location>
</feature>
<keyword evidence="2" id="KW-0472">Membrane</keyword>
<feature type="transmembrane region" description="Helical" evidence="2">
    <location>
        <begin position="46"/>
        <end position="66"/>
    </location>
</feature>
<feature type="domain" description="ABC1 atypical kinase-like" evidence="3">
    <location>
        <begin position="203"/>
        <end position="450"/>
    </location>
</feature>
<feature type="transmembrane region" description="Helical" evidence="2">
    <location>
        <begin position="606"/>
        <end position="627"/>
    </location>
</feature>
<dbReference type="PANTHER" id="PTHR10566:SF113">
    <property type="entry name" value="PROTEIN ACTIVITY OF BC1 COMPLEX KINASE 7, CHLOROPLASTIC"/>
    <property type="match status" value="1"/>
</dbReference>
<dbReference type="EMBL" id="JBHRZH010000004">
    <property type="protein sequence ID" value="MFC3760026.1"/>
    <property type="molecule type" value="Genomic_DNA"/>
</dbReference>
<dbReference type="Pfam" id="PF03109">
    <property type="entry name" value="ABC1"/>
    <property type="match status" value="1"/>
</dbReference>
<comment type="similarity">
    <text evidence="1">Belongs to the protein kinase superfamily. ADCK protein kinase family.</text>
</comment>
<accession>A0ABV7Y603</accession>
<evidence type="ECO:0000313" key="4">
    <source>
        <dbReference type="EMBL" id="MFC3760026.1"/>
    </source>
</evidence>
<dbReference type="InterPro" id="IPR050154">
    <property type="entry name" value="UbiB_kinase"/>
</dbReference>
<dbReference type="SUPFAM" id="SSF56112">
    <property type="entry name" value="Protein kinase-like (PK-like)"/>
    <property type="match status" value="1"/>
</dbReference>
<dbReference type="InterPro" id="IPR004147">
    <property type="entry name" value="ABC1_dom"/>
</dbReference>
<comment type="caution">
    <text evidence="4">The sequence shown here is derived from an EMBL/GenBank/DDBJ whole genome shotgun (WGS) entry which is preliminary data.</text>
</comment>
<evidence type="ECO:0000313" key="5">
    <source>
        <dbReference type="Proteomes" id="UP001595699"/>
    </source>
</evidence>